<organism evidence="2 3">
    <name type="scientific">Stephanodiscus triporus</name>
    <dbReference type="NCBI Taxonomy" id="2934178"/>
    <lineage>
        <taxon>Eukaryota</taxon>
        <taxon>Sar</taxon>
        <taxon>Stramenopiles</taxon>
        <taxon>Ochrophyta</taxon>
        <taxon>Bacillariophyta</taxon>
        <taxon>Coscinodiscophyceae</taxon>
        <taxon>Thalassiosirophycidae</taxon>
        <taxon>Stephanodiscales</taxon>
        <taxon>Stephanodiscaceae</taxon>
        <taxon>Stephanodiscus</taxon>
    </lineage>
</organism>
<evidence type="ECO:0000313" key="3">
    <source>
        <dbReference type="Proteomes" id="UP001530315"/>
    </source>
</evidence>
<protein>
    <recommendedName>
        <fullName evidence="4">PiggyBac transposable element-derived protein domain-containing protein</fullName>
    </recommendedName>
</protein>
<feature type="compositionally biased region" description="Basic and acidic residues" evidence="1">
    <location>
        <begin position="153"/>
        <end position="164"/>
    </location>
</feature>
<evidence type="ECO:0000256" key="1">
    <source>
        <dbReference type="SAM" id="MobiDB-lite"/>
    </source>
</evidence>
<dbReference type="EMBL" id="JALLAZ020001031">
    <property type="protein sequence ID" value="KAL3782167.1"/>
    <property type="molecule type" value="Genomic_DNA"/>
</dbReference>
<name>A0ABD3P3G2_9STRA</name>
<evidence type="ECO:0008006" key="4">
    <source>
        <dbReference type="Google" id="ProtNLM"/>
    </source>
</evidence>
<proteinExistence type="predicted"/>
<dbReference type="Proteomes" id="UP001530315">
    <property type="component" value="Unassembled WGS sequence"/>
</dbReference>
<feature type="non-terminal residue" evidence="2">
    <location>
        <position position="1"/>
    </location>
</feature>
<reference evidence="2 3" key="1">
    <citation type="submission" date="2024-10" db="EMBL/GenBank/DDBJ databases">
        <title>Updated reference genomes for cyclostephanoid diatoms.</title>
        <authorList>
            <person name="Roberts W.R."/>
            <person name="Alverson A.J."/>
        </authorList>
    </citation>
    <scope>NUCLEOTIDE SEQUENCE [LARGE SCALE GENOMIC DNA]</scope>
    <source>
        <strain evidence="2 3">AJA276-08</strain>
    </source>
</reference>
<evidence type="ECO:0000313" key="2">
    <source>
        <dbReference type="EMBL" id="KAL3782167.1"/>
    </source>
</evidence>
<gene>
    <name evidence="2" type="ORF">ACHAW5_001449</name>
</gene>
<dbReference type="AlphaFoldDB" id="A0ABD3P3G2"/>
<keyword evidence="3" id="KW-1185">Reference proteome</keyword>
<accession>A0ABD3P3G2</accession>
<sequence length="181" mass="19886">CVTAGKALTHDESRIAGWYKNEITCGPEPKPIRTGATLHSLAVSFGILAGYKLHARRYITMDSAYMGDIMAQVGREVWGMNMVGTVQCNRSGADTKDTTKKMKKGTYESVCWQHNNKPLVFAAWGDNSVVKTLSNCHGPEILRAGDGVSRKRRGEDGKRERESTEGNGAERPYDMGEESDA</sequence>
<comment type="caution">
    <text evidence="2">The sequence shown here is derived from an EMBL/GenBank/DDBJ whole genome shotgun (WGS) entry which is preliminary data.</text>
</comment>
<feature type="region of interest" description="Disordered" evidence="1">
    <location>
        <begin position="141"/>
        <end position="181"/>
    </location>
</feature>